<dbReference type="OrthoDB" id="1298633at2759"/>
<name>A0A2U1QKU7_ARTAN</name>
<gene>
    <name evidence="1" type="ORF">CTI12_AA001270</name>
</gene>
<organism evidence="1 2">
    <name type="scientific">Artemisia annua</name>
    <name type="common">Sweet wormwood</name>
    <dbReference type="NCBI Taxonomy" id="35608"/>
    <lineage>
        <taxon>Eukaryota</taxon>
        <taxon>Viridiplantae</taxon>
        <taxon>Streptophyta</taxon>
        <taxon>Embryophyta</taxon>
        <taxon>Tracheophyta</taxon>
        <taxon>Spermatophyta</taxon>
        <taxon>Magnoliopsida</taxon>
        <taxon>eudicotyledons</taxon>
        <taxon>Gunneridae</taxon>
        <taxon>Pentapetalae</taxon>
        <taxon>asterids</taxon>
        <taxon>campanulids</taxon>
        <taxon>Asterales</taxon>
        <taxon>Asteraceae</taxon>
        <taxon>Asteroideae</taxon>
        <taxon>Anthemideae</taxon>
        <taxon>Artemisiinae</taxon>
        <taxon>Artemisia</taxon>
    </lineage>
</organism>
<dbReference type="EMBL" id="PKPP01000056">
    <property type="protein sequence ID" value="PWA98639.1"/>
    <property type="molecule type" value="Genomic_DNA"/>
</dbReference>
<dbReference type="Proteomes" id="UP000245207">
    <property type="component" value="Unassembled WGS sequence"/>
</dbReference>
<sequence length="103" mass="11970">MLQKSDAPHDLSMNFPDFKDYSGFNFHHLKDFTMQYFYNMPLECEILKLVAAKSPMLETLRVELQEDISVEEEFKIYRECKCIPCKRASPSAVIIMGRAKPSS</sequence>
<protein>
    <submittedName>
        <fullName evidence="1">FBD domain, Leucine-rich repeat domain, L domain-like protein</fullName>
    </submittedName>
</protein>
<dbReference type="AlphaFoldDB" id="A0A2U1QKU7"/>
<proteinExistence type="predicted"/>
<reference evidence="1 2" key="1">
    <citation type="journal article" date="2018" name="Mol. Plant">
        <title>The genome of Artemisia annua provides insight into the evolution of Asteraceae family and artemisinin biosynthesis.</title>
        <authorList>
            <person name="Shen Q."/>
            <person name="Zhang L."/>
            <person name="Liao Z."/>
            <person name="Wang S."/>
            <person name="Yan T."/>
            <person name="Shi P."/>
            <person name="Liu M."/>
            <person name="Fu X."/>
            <person name="Pan Q."/>
            <person name="Wang Y."/>
            <person name="Lv Z."/>
            <person name="Lu X."/>
            <person name="Zhang F."/>
            <person name="Jiang W."/>
            <person name="Ma Y."/>
            <person name="Chen M."/>
            <person name="Hao X."/>
            <person name="Li L."/>
            <person name="Tang Y."/>
            <person name="Lv G."/>
            <person name="Zhou Y."/>
            <person name="Sun X."/>
            <person name="Brodelius P.E."/>
            <person name="Rose J.K.C."/>
            <person name="Tang K."/>
        </authorList>
    </citation>
    <scope>NUCLEOTIDE SEQUENCE [LARGE SCALE GENOMIC DNA]</scope>
    <source>
        <strain evidence="2">cv. Huhao1</strain>
        <tissue evidence="1">Leaf</tissue>
    </source>
</reference>
<keyword evidence="2" id="KW-1185">Reference proteome</keyword>
<evidence type="ECO:0000313" key="1">
    <source>
        <dbReference type="EMBL" id="PWA98639.1"/>
    </source>
</evidence>
<accession>A0A2U1QKU7</accession>
<comment type="caution">
    <text evidence="1">The sequence shown here is derived from an EMBL/GenBank/DDBJ whole genome shotgun (WGS) entry which is preliminary data.</text>
</comment>
<evidence type="ECO:0000313" key="2">
    <source>
        <dbReference type="Proteomes" id="UP000245207"/>
    </source>
</evidence>